<keyword evidence="3" id="KW-1185">Reference proteome</keyword>
<name>A0A843X6P5_COLES</name>
<keyword evidence="1" id="KW-0812">Transmembrane</keyword>
<keyword evidence="1" id="KW-1133">Transmembrane helix</keyword>
<gene>
    <name evidence="2" type="ORF">Taro_047458</name>
</gene>
<organism evidence="2 3">
    <name type="scientific">Colocasia esculenta</name>
    <name type="common">Wild taro</name>
    <name type="synonym">Arum esculentum</name>
    <dbReference type="NCBI Taxonomy" id="4460"/>
    <lineage>
        <taxon>Eukaryota</taxon>
        <taxon>Viridiplantae</taxon>
        <taxon>Streptophyta</taxon>
        <taxon>Embryophyta</taxon>
        <taxon>Tracheophyta</taxon>
        <taxon>Spermatophyta</taxon>
        <taxon>Magnoliopsida</taxon>
        <taxon>Liliopsida</taxon>
        <taxon>Araceae</taxon>
        <taxon>Aroideae</taxon>
        <taxon>Colocasieae</taxon>
        <taxon>Colocasia</taxon>
    </lineage>
</organism>
<evidence type="ECO:0000313" key="3">
    <source>
        <dbReference type="Proteomes" id="UP000652761"/>
    </source>
</evidence>
<feature type="transmembrane region" description="Helical" evidence="1">
    <location>
        <begin position="49"/>
        <end position="68"/>
    </location>
</feature>
<dbReference type="EMBL" id="NMUH01006127">
    <property type="protein sequence ID" value="MQM14525.1"/>
    <property type="molecule type" value="Genomic_DNA"/>
</dbReference>
<reference evidence="2" key="1">
    <citation type="submission" date="2017-07" db="EMBL/GenBank/DDBJ databases">
        <title>Taro Niue Genome Assembly and Annotation.</title>
        <authorList>
            <person name="Atibalentja N."/>
            <person name="Keating K."/>
            <person name="Fields C.J."/>
        </authorList>
    </citation>
    <scope>NUCLEOTIDE SEQUENCE</scope>
    <source>
        <strain evidence="2">Niue_2</strain>
        <tissue evidence="2">Leaf</tissue>
    </source>
</reference>
<accession>A0A843X6P5</accession>
<evidence type="ECO:0000256" key="1">
    <source>
        <dbReference type="SAM" id="Phobius"/>
    </source>
</evidence>
<keyword evidence="1" id="KW-0472">Membrane</keyword>
<protein>
    <submittedName>
        <fullName evidence="2">Uncharacterized protein</fullName>
    </submittedName>
</protein>
<evidence type="ECO:0000313" key="2">
    <source>
        <dbReference type="EMBL" id="MQM14525.1"/>
    </source>
</evidence>
<proteinExistence type="predicted"/>
<dbReference type="Proteomes" id="UP000652761">
    <property type="component" value="Unassembled WGS sequence"/>
</dbReference>
<comment type="caution">
    <text evidence="2">The sequence shown here is derived from an EMBL/GenBank/DDBJ whole genome shotgun (WGS) entry which is preliminary data.</text>
</comment>
<dbReference type="AlphaFoldDB" id="A0A843X6P5"/>
<sequence>MRASHSLGLSCVTSQQFGVVLVVLAPPFAWCLALEGLSRSESSRGWIGTLRSVFGVLPGAVQLVLFSLPRSLGPRNRLERPGVRP</sequence>